<comment type="caution">
    <text evidence="9">The sequence shown here is derived from an EMBL/GenBank/DDBJ whole genome shotgun (WGS) entry which is preliminary data.</text>
</comment>
<evidence type="ECO:0000313" key="9">
    <source>
        <dbReference type="EMBL" id="TCW36396.1"/>
    </source>
</evidence>
<comment type="similarity">
    <text evidence="4 7">Belongs to the glucosamine/galactosamine-6-phosphate isomerase family. 6-phosphogluconolactonase subfamily.</text>
</comment>
<dbReference type="PROSITE" id="PS00105">
    <property type="entry name" value="AA_TRANSFER_CLASS_1"/>
    <property type="match status" value="1"/>
</dbReference>
<dbReference type="InterPro" id="IPR006148">
    <property type="entry name" value="Glc/Gal-6P_isomerase"/>
</dbReference>
<dbReference type="Gene3D" id="3.40.50.1360">
    <property type="match status" value="1"/>
</dbReference>
<evidence type="ECO:0000259" key="8">
    <source>
        <dbReference type="Pfam" id="PF01182"/>
    </source>
</evidence>
<evidence type="ECO:0000313" key="10">
    <source>
        <dbReference type="Proteomes" id="UP000295247"/>
    </source>
</evidence>
<organism evidence="9 10">
    <name type="scientific">Marichromatium gracile</name>
    <name type="common">Chromatium gracile</name>
    <dbReference type="NCBI Taxonomy" id="1048"/>
    <lineage>
        <taxon>Bacteria</taxon>
        <taxon>Pseudomonadati</taxon>
        <taxon>Pseudomonadota</taxon>
        <taxon>Gammaproteobacteria</taxon>
        <taxon>Chromatiales</taxon>
        <taxon>Chromatiaceae</taxon>
        <taxon>Marichromatium</taxon>
    </lineage>
</organism>
<dbReference type="SUPFAM" id="SSF100950">
    <property type="entry name" value="NagB/RpiA/CoA transferase-like"/>
    <property type="match status" value="1"/>
</dbReference>
<evidence type="ECO:0000256" key="5">
    <source>
        <dbReference type="ARBA" id="ARBA00013198"/>
    </source>
</evidence>
<evidence type="ECO:0000256" key="2">
    <source>
        <dbReference type="ARBA" id="ARBA00002681"/>
    </source>
</evidence>
<dbReference type="EMBL" id="SMDC01000004">
    <property type="protein sequence ID" value="TCW36396.1"/>
    <property type="molecule type" value="Genomic_DNA"/>
</dbReference>
<comment type="function">
    <text evidence="2 7">Hydrolysis of 6-phosphogluconolactone to 6-phosphogluconate.</text>
</comment>
<protein>
    <recommendedName>
        <fullName evidence="6 7">6-phosphogluconolactonase</fullName>
        <shortName evidence="7">6PGL</shortName>
        <ecNumber evidence="5 7">3.1.1.31</ecNumber>
    </recommendedName>
</protein>
<dbReference type="GO" id="GO:0005975">
    <property type="term" value="P:carbohydrate metabolic process"/>
    <property type="evidence" value="ECO:0007669"/>
    <property type="project" value="UniProtKB-UniRule"/>
</dbReference>
<dbReference type="CDD" id="cd01400">
    <property type="entry name" value="6PGL"/>
    <property type="match status" value="1"/>
</dbReference>
<dbReference type="GO" id="GO:0017057">
    <property type="term" value="F:6-phosphogluconolactonase activity"/>
    <property type="evidence" value="ECO:0007669"/>
    <property type="project" value="UniProtKB-UniRule"/>
</dbReference>
<dbReference type="InterPro" id="IPR039104">
    <property type="entry name" value="6PGL"/>
</dbReference>
<proteinExistence type="inferred from homology"/>
<evidence type="ECO:0000256" key="4">
    <source>
        <dbReference type="ARBA" id="ARBA00010662"/>
    </source>
</evidence>
<accession>A0A4R4ACQ8</accession>
<dbReference type="RefSeq" id="WP_123141013.1">
    <property type="nucleotide sequence ID" value="NZ_NRRH01000032.1"/>
</dbReference>
<dbReference type="InterPro" id="IPR004838">
    <property type="entry name" value="NHTrfase_class1_PyrdxlP-BS"/>
</dbReference>
<sequence length="228" mass="24027">MSVTGVGFQLHDTPEALAEVVAARVLEAARRAIAARGRFVLVAAGGRTPLQVYARLARARSDWSRWLVLHGDERCLPADDPERNSHAIAAAWLDPVGLPPRNHLPIPAELGAEPAARRYAELIAPLLPFDLVLLGMGEDGHTASLFPGHAMPEDEALTMAVHQAPKPPADRVSLTPGALAAGRETLVLVTGAGKREALMRWRAGAGLPVARVAEAAGAEVLVDAAAWG</sequence>
<feature type="domain" description="Glucosamine/galactosamine-6-phosphate isomerase" evidence="8">
    <location>
        <begin position="13"/>
        <end position="216"/>
    </location>
</feature>
<comment type="catalytic activity">
    <reaction evidence="1 7">
        <text>6-phospho-D-glucono-1,5-lactone + H2O = 6-phospho-D-gluconate + H(+)</text>
        <dbReference type="Rhea" id="RHEA:12556"/>
        <dbReference type="ChEBI" id="CHEBI:15377"/>
        <dbReference type="ChEBI" id="CHEBI:15378"/>
        <dbReference type="ChEBI" id="CHEBI:57955"/>
        <dbReference type="ChEBI" id="CHEBI:58759"/>
        <dbReference type="EC" id="3.1.1.31"/>
    </reaction>
</comment>
<keyword evidence="7" id="KW-0378">Hydrolase</keyword>
<evidence type="ECO:0000256" key="6">
    <source>
        <dbReference type="ARBA" id="ARBA00020337"/>
    </source>
</evidence>
<evidence type="ECO:0000256" key="1">
    <source>
        <dbReference type="ARBA" id="ARBA00000832"/>
    </source>
</evidence>
<comment type="pathway">
    <text evidence="3 7">Carbohydrate degradation; pentose phosphate pathway; D-ribulose 5-phosphate from D-glucose 6-phosphate (oxidative stage): step 2/3.</text>
</comment>
<gene>
    <name evidence="7" type="primary">pgl</name>
    <name evidence="9" type="ORF">EDC29_104184</name>
</gene>
<dbReference type="AlphaFoldDB" id="A0A4R4ACQ8"/>
<reference evidence="9 10" key="1">
    <citation type="submission" date="2019-03" db="EMBL/GenBank/DDBJ databases">
        <title>Genomic Encyclopedia of Type Strains, Phase IV (KMG-IV): sequencing the most valuable type-strain genomes for metagenomic binning, comparative biology and taxonomic classification.</title>
        <authorList>
            <person name="Goeker M."/>
        </authorList>
    </citation>
    <scope>NUCLEOTIDE SEQUENCE [LARGE SCALE GENOMIC DNA]</scope>
    <source>
        <strain evidence="9 10">DSM 203</strain>
    </source>
</reference>
<dbReference type="PANTHER" id="PTHR11054:SF0">
    <property type="entry name" value="6-PHOSPHOGLUCONOLACTONASE"/>
    <property type="match status" value="1"/>
</dbReference>
<dbReference type="InterPro" id="IPR037171">
    <property type="entry name" value="NagB/RpiA_transferase-like"/>
</dbReference>
<name>A0A4R4ACQ8_MARGR</name>
<dbReference type="PANTHER" id="PTHR11054">
    <property type="entry name" value="6-PHOSPHOGLUCONOLACTONASE"/>
    <property type="match status" value="1"/>
</dbReference>
<dbReference type="Proteomes" id="UP000295247">
    <property type="component" value="Unassembled WGS sequence"/>
</dbReference>
<dbReference type="InterPro" id="IPR005900">
    <property type="entry name" value="6-phosphogluconolactonase_DevB"/>
</dbReference>
<evidence type="ECO:0000256" key="7">
    <source>
        <dbReference type="RuleBase" id="RU365095"/>
    </source>
</evidence>
<dbReference type="GO" id="GO:0006098">
    <property type="term" value="P:pentose-phosphate shunt"/>
    <property type="evidence" value="ECO:0007669"/>
    <property type="project" value="UniProtKB-UniPathway"/>
</dbReference>
<dbReference type="EC" id="3.1.1.31" evidence="5 7"/>
<dbReference type="GO" id="GO:0030170">
    <property type="term" value="F:pyridoxal phosphate binding"/>
    <property type="evidence" value="ECO:0007669"/>
    <property type="project" value="InterPro"/>
</dbReference>
<dbReference type="UniPathway" id="UPA00115">
    <property type="reaction ID" value="UER00409"/>
</dbReference>
<dbReference type="Pfam" id="PF01182">
    <property type="entry name" value="Glucosamine_iso"/>
    <property type="match status" value="1"/>
</dbReference>
<dbReference type="NCBIfam" id="TIGR01198">
    <property type="entry name" value="pgl"/>
    <property type="match status" value="1"/>
</dbReference>
<evidence type="ECO:0000256" key="3">
    <source>
        <dbReference type="ARBA" id="ARBA00004961"/>
    </source>
</evidence>